<feature type="region of interest" description="Disordered" evidence="2">
    <location>
        <begin position="414"/>
        <end position="433"/>
    </location>
</feature>
<proteinExistence type="predicted"/>
<name>A0A507ZRN0_9GAMM</name>
<gene>
    <name evidence="3" type="ORF">FKV25_15760</name>
</gene>
<organism evidence="3 4">
    <name type="scientific">Marilutibacter aestuarii</name>
    <dbReference type="NCBI Taxonomy" id="1706195"/>
    <lineage>
        <taxon>Bacteria</taxon>
        <taxon>Pseudomonadati</taxon>
        <taxon>Pseudomonadota</taxon>
        <taxon>Gammaproteobacteria</taxon>
        <taxon>Lysobacterales</taxon>
        <taxon>Lysobacteraceae</taxon>
        <taxon>Marilutibacter</taxon>
    </lineage>
</organism>
<evidence type="ECO:0000313" key="3">
    <source>
        <dbReference type="EMBL" id="TQD38944.1"/>
    </source>
</evidence>
<feature type="coiled-coil region" evidence="1">
    <location>
        <begin position="225"/>
        <end position="294"/>
    </location>
</feature>
<keyword evidence="4" id="KW-1185">Reference proteome</keyword>
<dbReference type="AlphaFoldDB" id="A0A507ZRN0"/>
<sequence length="433" mass="48925">MKILFSGLDSTWWNRAEGEASARPPNADWVDAEKLLAEVASGTARVEGTKLAWVHTCPVAYALAAGPDDPRLLESRLEAWLVHNRAALNMRRELGQDLVFVEGDALAPVEVAAALRLGKHEHPRADGDGDPLAKTRHALFQLLARHDHRYLEVQSALRAVSWFQQAGATATVPVADELTGEQLIELFQHVERAGREQGLRQELDAEAKAHGELRVRKDVEKSEHLERTEQRAELLVIQLHQLQEELEQYYFRLRDVEAENTASAEASRAANMQVDALRLQLHEMQAELDLQVARRPDPSVFSTRALFSVLMRRVYTRLLPLRVRTSREARRHRRELESTLGLIRSSRWFDADWYLDTYRDVRDAGSDPAEHYHLHGWREGRNPGPDFDSTHYLAANIDVRKSAADPLVHFIQHGAAEGRSPREGIPGSVAKPA</sequence>
<dbReference type="EMBL" id="VICE01000154">
    <property type="protein sequence ID" value="TQD38944.1"/>
    <property type="molecule type" value="Genomic_DNA"/>
</dbReference>
<dbReference type="OrthoDB" id="9771846at2"/>
<protein>
    <submittedName>
        <fullName evidence="3">Uncharacterized protein</fullName>
    </submittedName>
</protein>
<comment type="caution">
    <text evidence="3">The sequence shown here is derived from an EMBL/GenBank/DDBJ whole genome shotgun (WGS) entry which is preliminary data.</text>
</comment>
<evidence type="ECO:0000256" key="1">
    <source>
        <dbReference type="SAM" id="Coils"/>
    </source>
</evidence>
<evidence type="ECO:0000313" key="4">
    <source>
        <dbReference type="Proteomes" id="UP000318212"/>
    </source>
</evidence>
<accession>A0A507ZRN0</accession>
<dbReference type="Proteomes" id="UP000318212">
    <property type="component" value="Unassembled WGS sequence"/>
</dbReference>
<dbReference type="RefSeq" id="WP_141519739.1">
    <property type="nucleotide sequence ID" value="NZ_VICE01000154.1"/>
</dbReference>
<reference evidence="3 4" key="1">
    <citation type="submission" date="2019-06" db="EMBL/GenBank/DDBJ databases">
        <title>Lysobacter alkalisoli sp. nov. isolated from saline soil.</title>
        <authorList>
            <person name="Sun J.-Q."/>
            <person name="Xu L."/>
        </authorList>
    </citation>
    <scope>NUCLEOTIDE SEQUENCE [LARGE SCALE GENOMIC DNA]</scope>
    <source>
        <strain evidence="3 4">JCM 31130</strain>
    </source>
</reference>
<keyword evidence="1" id="KW-0175">Coiled coil</keyword>
<evidence type="ECO:0000256" key="2">
    <source>
        <dbReference type="SAM" id="MobiDB-lite"/>
    </source>
</evidence>